<evidence type="ECO:0000313" key="2">
    <source>
        <dbReference type="Proteomes" id="UP000002275"/>
    </source>
</evidence>
<dbReference type="InterPro" id="IPR025506">
    <property type="entry name" value="Abi_alpha"/>
</dbReference>
<dbReference type="Pfam" id="PF14337">
    <property type="entry name" value="Abi_alpha"/>
    <property type="match status" value="1"/>
</dbReference>
<dbReference type="Proteomes" id="UP000002275">
    <property type="component" value="Chromosome I"/>
</dbReference>
<reference evidence="1 2" key="3">
    <citation type="journal article" date="2011" name="Mol. Syst. Biol.">
        <title>Integrative genome-scale metabolic analysis of Vibrio vulnificus for drug targeting and discovery.</title>
        <authorList>
            <person name="Kim H.U."/>
            <person name="Kim S.Y."/>
            <person name="Jeong H."/>
            <person name="Kim T.Y."/>
            <person name="Kim J.J."/>
            <person name="Choy H.E."/>
            <person name="Yi K.Y."/>
            <person name="Rhee J.H."/>
            <person name="Lee S.Y."/>
        </authorList>
    </citation>
    <scope>NUCLEOTIDE SEQUENCE [LARGE SCALE GENOMIC DNA]</scope>
    <source>
        <strain evidence="1 2">CMCP6</strain>
    </source>
</reference>
<protein>
    <recommendedName>
        <fullName evidence="3">DUF4393 domain-containing protein</fullName>
    </recommendedName>
</protein>
<accession>A0A3Q0L5P9</accession>
<dbReference type="RefSeq" id="WP_011080275.1">
    <property type="nucleotide sequence ID" value="NC_004459.3"/>
</dbReference>
<evidence type="ECO:0000313" key="1">
    <source>
        <dbReference type="EMBL" id="AAO10781.1"/>
    </source>
</evidence>
<reference evidence="1 2" key="2">
    <citation type="journal article" date="2003" name="Infect. Immun.">
        <title>Characterization and pathogenic significance of Vibrio vulnificus antigens preferentially expressed in septicemic patients.</title>
        <authorList>
            <person name="Kim Y.R."/>
            <person name="Lee S.E."/>
            <person name="Kim C.M."/>
            <person name="Kim S.Y."/>
            <person name="Shin E.K."/>
            <person name="Shin D.H."/>
            <person name="Chung S.S."/>
            <person name="Choy H.E."/>
            <person name="Progulske-Fox A."/>
            <person name="Hillman J.D."/>
            <person name="Handfield M."/>
            <person name="Rhee J.H."/>
        </authorList>
    </citation>
    <scope>NUCLEOTIDE SEQUENCE [LARGE SCALE GENOMIC DNA]</scope>
    <source>
        <strain evidence="1 2">CMCP6</strain>
    </source>
</reference>
<dbReference type="KEGG" id="vvu:VV1_2407"/>
<dbReference type="EMBL" id="AE016795">
    <property type="protein sequence ID" value="AAO10781.1"/>
    <property type="molecule type" value="Genomic_DNA"/>
</dbReference>
<gene>
    <name evidence="1" type="ordered locus">VV1_2407</name>
</gene>
<evidence type="ECO:0008006" key="3">
    <source>
        <dbReference type="Google" id="ProtNLM"/>
    </source>
</evidence>
<name>A0A3Q0L5P9_VIBVU</name>
<proteinExistence type="predicted"/>
<sequence length="274" mass="29972">MSNESSNESNIEGTINAVTGLAKAIPVYEDALQPAAKEIGKALGTVAKTVNVALAPVSALVWGYDKIKDFVDTKVSEKLSNVKDEDIVSPPPNVAGPALESLKYTGSIEELKELYANLIASSMDKNTTHKAHPSFVEIIKQLSSDEAKLLVYFASSGSAPIVDIKNNRKDKSGGRYEYRYFTNIGEKLKLENLGLNSSYWSNLIRLGLVDIPDNFQLIEEGIYDDIISHTAVKSIVSNINKQEGRVAEIIKTAVLVTDLGRQFIDVCVVDHRTQ</sequence>
<reference evidence="2" key="1">
    <citation type="submission" date="2002-12" db="EMBL/GenBank/DDBJ databases">
        <title>Complete genome sequence of Vibrio vulnificus CMCP6.</title>
        <authorList>
            <person name="Rhee J.H."/>
            <person name="Kim S.Y."/>
            <person name="Chung S.S."/>
            <person name="Kim J.J."/>
            <person name="Moon Y.H."/>
            <person name="Jeong H."/>
            <person name="Choy H.E."/>
        </authorList>
    </citation>
    <scope>NUCLEOTIDE SEQUENCE [LARGE SCALE GENOMIC DNA]</scope>
    <source>
        <strain evidence="2">CMCP6</strain>
    </source>
</reference>
<dbReference type="Gene3D" id="3.30.110.190">
    <property type="match status" value="1"/>
</dbReference>
<dbReference type="AlphaFoldDB" id="A0A3Q0L5P9"/>
<organism evidence="1 2">
    <name type="scientific">Vibrio vulnificus (strain CMCP6)</name>
    <dbReference type="NCBI Taxonomy" id="216895"/>
    <lineage>
        <taxon>Bacteria</taxon>
        <taxon>Pseudomonadati</taxon>
        <taxon>Pseudomonadota</taxon>
        <taxon>Gammaproteobacteria</taxon>
        <taxon>Vibrionales</taxon>
        <taxon>Vibrionaceae</taxon>
        <taxon>Vibrio</taxon>
    </lineage>
</organism>